<feature type="non-terminal residue" evidence="1">
    <location>
        <position position="1"/>
    </location>
</feature>
<dbReference type="EMBL" id="JANBPW010004601">
    <property type="protein sequence ID" value="KAJ1934549.1"/>
    <property type="molecule type" value="Genomic_DNA"/>
</dbReference>
<sequence length="186" mass="20317">RAQKKVTQVSSKPVAASEEIPQLVPISEPATAKKPRIDVKVNADEDSWVVRDKPAKSTPKRKLQEESEFVVKEKVAAKPAKQAKVAKQAEPIKAAAASTNGSASPEKKKLKWALERNSVKRFQKKVPLLAMAEPVVTPPGVKLKSALRKESAYGDAAPEESPLKRVRRTASKSQKGKRGKRMAISH</sequence>
<gene>
    <name evidence="1" type="ORF">FBU59_005664</name>
</gene>
<accession>A0ACC1J253</accession>
<evidence type="ECO:0000313" key="1">
    <source>
        <dbReference type="EMBL" id="KAJ1934549.1"/>
    </source>
</evidence>
<evidence type="ECO:0000313" key="2">
    <source>
        <dbReference type="Proteomes" id="UP001150603"/>
    </source>
</evidence>
<name>A0ACC1J253_9FUNG</name>
<comment type="caution">
    <text evidence="1">The sequence shown here is derived from an EMBL/GenBank/DDBJ whole genome shotgun (WGS) entry which is preliminary data.</text>
</comment>
<dbReference type="Proteomes" id="UP001150603">
    <property type="component" value="Unassembled WGS sequence"/>
</dbReference>
<organism evidence="1 2">
    <name type="scientific">Linderina macrospora</name>
    <dbReference type="NCBI Taxonomy" id="4868"/>
    <lineage>
        <taxon>Eukaryota</taxon>
        <taxon>Fungi</taxon>
        <taxon>Fungi incertae sedis</taxon>
        <taxon>Zoopagomycota</taxon>
        <taxon>Kickxellomycotina</taxon>
        <taxon>Kickxellomycetes</taxon>
        <taxon>Kickxellales</taxon>
        <taxon>Kickxellaceae</taxon>
        <taxon>Linderina</taxon>
    </lineage>
</organism>
<proteinExistence type="predicted"/>
<keyword evidence="2" id="KW-1185">Reference proteome</keyword>
<protein>
    <submittedName>
        <fullName evidence="1">Uncharacterized protein</fullName>
    </submittedName>
</protein>
<reference evidence="1" key="1">
    <citation type="submission" date="2022-07" db="EMBL/GenBank/DDBJ databases">
        <title>Phylogenomic reconstructions and comparative analyses of Kickxellomycotina fungi.</title>
        <authorList>
            <person name="Reynolds N.K."/>
            <person name="Stajich J.E."/>
            <person name="Barry K."/>
            <person name="Grigoriev I.V."/>
            <person name="Crous P."/>
            <person name="Smith M.E."/>
        </authorList>
    </citation>
    <scope>NUCLEOTIDE SEQUENCE</scope>
    <source>
        <strain evidence="1">NRRL 5244</strain>
    </source>
</reference>